<dbReference type="RefSeq" id="WP_060592741.1">
    <property type="nucleotide sequence ID" value="NZ_CAACYE020000001.1"/>
</dbReference>
<keyword evidence="1" id="KW-0812">Transmembrane</keyword>
<dbReference type="EMBL" id="LN868938">
    <property type="protein sequence ID" value="CRY77823.1"/>
    <property type="molecule type" value="Genomic_DNA"/>
</dbReference>
<protein>
    <submittedName>
        <fullName evidence="2">K+-transporting ATPase, F subunit</fullName>
    </submittedName>
</protein>
<dbReference type="GO" id="GO:0005886">
    <property type="term" value="C:plasma membrane"/>
    <property type="evidence" value="ECO:0007669"/>
    <property type="project" value="InterPro"/>
</dbReference>
<gene>
    <name evidence="2" type="ORF">ERS450000_02610</name>
</gene>
<sequence>MTWAGVTSAGLVLIAAALVVYLLVALLDPERF</sequence>
<dbReference type="NCBIfam" id="TIGR02115">
    <property type="entry name" value="potass_kdpF"/>
    <property type="match status" value="1"/>
</dbReference>
<dbReference type="AlphaFoldDB" id="A0A0H5NR16"/>
<evidence type="ECO:0000313" key="3">
    <source>
        <dbReference type="Proteomes" id="UP000057820"/>
    </source>
</evidence>
<feature type="transmembrane region" description="Helical" evidence="1">
    <location>
        <begin position="6"/>
        <end position="27"/>
    </location>
</feature>
<dbReference type="GeneID" id="61136533"/>
<accession>A0A0H5NR16</accession>
<keyword evidence="1" id="KW-1133">Transmembrane helix</keyword>
<name>A0A0H5NR16_NOCFR</name>
<proteinExistence type="predicted"/>
<keyword evidence="1" id="KW-0472">Membrane</keyword>
<dbReference type="GO" id="GO:0008556">
    <property type="term" value="F:P-type potassium transmembrane transporter activity"/>
    <property type="evidence" value="ECO:0007669"/>
    <property type="project" value="InterPro"/>
</dbReference>
<dbReference type="Proteomes" id="UP000057820">
    <property type="component" value="Chromosome 1"/>
</dbReference>
<dbReference type="InterPro" id="IPR011726">
    <property type="entry name" value="KdpF"/>
</dbReference>
<dbReference type="Pfam" id="PF09604">
    <property type="entry name" value="Potass_KdpF"/>
    <property type="match status" value="1"/>
</dbReference>
<reference evidence="3" key="1">
    <citation type="submission" date="2015-03" db="EMBL/GenBank/DDBJ databases">
        <authorList>
            <consortium name="Pathogen Informatics"/>
        </authorList>
    </citation>
    <scope>NUCLEOTIDE SEQUENCE [LARGE SCALE GENOMIC DNA]</scope>
    <source>
        <strain evidence="3">NCTC11134</strain>
    </source>
</reference>
<evidence type="ECO:0000256" key="1">
    <source>
        <dbReference type="SAM" id="Phobius"/>
    </source>
</evidence>
<organism evidence="2 3">
    <name type="scientific">Nocardia farcinica</name>
    <dbReference type="NCBI Taxonomy" id="37329"/>
    <lineage>
        <taxon>Bacteria</taxon>
        <taxon>Bacillati</taxon>
        <taxon>Actinomycetota</taxon>
        <taxon>Actinomycetes</taxon>
        <taxon>Mycobacteriales</taxon>
        <taxon>Nocardiaceae</taxon>
        <taxon>Nocardia</taxon>
    </lineage>
</organism>
<dbReference type="KEGG" id="nfr:ERS450000_02610"/>
<evidence type="ECO:0000313" key="2">
    <source>
        <dbReference type="EMBL" id="CRY77823.1"/>
    </source>
</evidence>